<dbReference type="InterPro" id="IPR036318">
    <property type="entry name" value="FAD-bd_PCMH-like_sf"/>
</dbReference>
<keyword evidence="4" id="KW-0274">FAD</keyword>
<name>A0A8J3XCZ2_9ACTN</name>
<dbReference type="InterPro" id="IPR006093">
    <property type="entry name" value="Oxy_OxRdtase_FAD_BS"/>
</dbReference>
<keyword evidence="8" id="KW-1185">Reference proteome</keyword>
<organism evidence="7 8">
    <name type="scientific">Planotetraspora phitsanulokensis</name>
    <dbReference type="NCBI Taxonomy" id="575192"/>
    <lineage>
        <taxon>Bacteria</taxon>
        <taxon>Bacillati</taxon>
        <taxon>Actinomycetota</taxon>
        <taxon>Actinomycetes</taxon>
        <taxon>Streptosporangiales</taxon>
        <taxon>Streptosporangiaceae</taxon>
        <taxon>Planotetraspora</taxon>
    </lineage>
</organism>
<feature type="domain" description="FAD-binding PCMH-type" evidence="6">
    <location>
        <begin position="39"/>
        <end position="209"/>
    </location>
</feature>
<evidence type="ECO:0000256" key="4">
    <source>
        <dbReference type="ARBA" id="ARBA00022827"/>
    </source>
</evidence>
<dbReference type="InterPro" id="IPR016169">
    <property type="entry name" value="FAD-bd_PCMH_sub2"/>
</dbReference>
<dbReference type="SUPFAM" id="SSF56176">
    <property type="entry name" value="FAD-binding/transporter-associated domain-like"/>
    <property type="match status" value="1"/>
</dbReference>
<dbReference type="PROSITE" id="PS51387">
    <property type="entry name" value="FAD_PCMH"/>
    <property type="match status" value="1"/>
</dbReference>
<dbReference type="Proteomes" id="UP000622547">
    <property type="component" value="Unassembled WGS sequence"/>
</dbReference>
<evidence type="ECO:0000256" key="2">
    <source>
        <dbReference type="ARBA" id="ARBA00005466"/>
    </source>
</evidence>
<reference evidence="7 8" key="1">
    <citation type="submission" date="2021-01" db="EMBL/GenBank/DDBJ databases">
        <title>Whole genome shotgun sequence of Planotetraspora phitsanulokensis NBRC 104273.</title>
        <authorList>
            <person name="Komaki H."/>
            <person name="Tamura T."/>
        </authorList>
    </citation>
    <scope>NUCLEOTIDE SEQUENCE [LARGE SCALE GENOMIC DNA]</scope>
    <source>
        <strain evidence="7 8">NBRC 104273</strain>
    </source>
</reference>
<evidence type="ECO:0000256" key="5">
    <source>
        <dbReference type="ARBA" id="ARBA00023002"/>
    </source>
</evidence>
<dbReference type="InterPro" id="IPR050416">
    <property type="entry name" value="FAD-linked_Oxidoreductase"/>
</dbReference>
<comment type="similarity">
    <text evidence="2">Belongs to the oxygen-dependent FAD-linked oxidoreductase family.</text>
</comment>
<keyword evidence="3" id="KW-0285">Flavoprotein</keyword>
<dbReference type="InterPro" id="IPR006094">
    <property type="entry name" value="Oxid_FAD_bind_N"/>
</dbReference>
<dbReference type="Gene3D" id="3.30.43.10">
    <property type="entry name" value="Uridine Diphospho-n-acetylenolpyruvylglucosamine Reductase, domain 2"/>
    <property type="match status" value="1"/>
</dbReference>
<dbReference type="EMBL" id="BOOP01000006">
    <property type="protein sequence ID" value="GII36697.1"/>
    <property type="molecule type" value="Genomic_DNA"/>
</dbReference>
<dbReference type="InterPro" id="IPR016166">
    <property type="entry name" value="FAD-bd_PCMH"/>
</dbReference>
<sequence length="454" mass="47265">MDTRLLPVTTELARRLGHHRVLVEGAPFDDAIRIWNHGVGHRPAGVARCATPDDVSAAVTVAGAHGLPLSVRGGGHDWAGRSIRDGGLVVSLSDMRSVHVDPERRVAVVGGGATSADVIAATSPYGLVAATGTAGGVGMAGLTLGGGYGPLSGVHGLALDNLLAADVVLADGTQVRADPEHDADLLWALRGGGGNFGVVTSLHVRLHPLESILTGFVLFSWRQAGSVWAGLRELLAEAPDELTVQSGVFSGPDGSPVMLLSPAWAGEPETGRQWTARLEGLGDVLMSQVDVMPYATALTLVEAQMVDGSHYTIRTRTVADFTPEVVAALVEAGDTRTSPFSGTPIHHFHGAATRVAPDATAFANRDAHFVVEIVAGWRPDDADPERHVAWTDSVSAALAPVASPGGYVNLLGPDAGAQIDEAYGANASRLMELKRRYDPSGVFSATPLPEAVHR</sequence>
<dbReference type="InterPro" id="IPR016167">
    <property type="entry name" value="FAD-bd_PCMH_sub1"/>
</dbReference>
<gene>
    <name evidence="7" type="ORF">Pph01_17000</name>
</gene>
<comment type="cofactor">
    <cofactor evidence="1">
        <name>FAD</name>
        <dbReference type="ChEBI" id="CHEBI:57692"/>
    </cofactor>
</comment>
<proteinExistence type="inferred from homology"/>
<evidence type="ECO:0000256" key="1">
    <source>
        <dbReference type="ARBA" id="ARBA00001974"/>
    </source>
</evidence>
<dbReference type="Pfam" id="PF08031">
    <property type="entry name" value="BBE"/>
    <property type="match status" value="1"/>
</dbReference>
<evidence type="ECO:0000259" key="6">
    <source>
        <dbReference type="PROSITE" id="PS51387"/>
    </source>
</evidence>
<protein>
    <submittedName>
        <fullName evidence="7">6-hydroxy-D-nicotine oxidase</fullName>
    </submittedName>
</protein>
<evidence type="ECO:0000313" key="8">
    <source>
        <dbReference type="Proteomes" id="UP000622547"/>
    </source>
</evidence>
<evidence type="ECO:0000313" key="7">
    <source>
        <dbReference type="EMBL" id="GII36697.1"/>
    </source>
</evidence>
<dbReference type="Gene3D" id="3.40.462.20">
    <property type="match status" value="1"/>
</dbReference>
<dbReference type="AlphaFoldDB" id="A0A8J3XCZ2"/>
<dbReference type="RefSeq" id="WP_204072427.1">
    <property type="nucleotide sequence ID" value="NZ_BAABHI010000020.1"/>
</dbReference>
<dbReference type="InterPro" id="IPR012951">
    <property type="entry name" value="BBE"/>
</dbReference>
<dbReference type="PANTHER" id="PTHR42973">
    <property type="entry name" value="BINDING OXIDOREDUCTASE, PUTATIVE (AFU_ORTHOLOGUE AFUA_1G17690)-RELATED"/>
    <property type="match status" value="1"/>
</dbReference>
<dbReference type="PANTHER" id="PTHR42973:SF39">
    <property type="entry name" value="FAD-BINDING PCMH-TYPE DOMAIN-CONTAINING PROTEIN"/>
    <property type="match status" value="1"/>
</dbReference>
<accession>A0A8J3XCZ2</accession>
<keyword evidence="5" id="KW-0560">Oxidoreductase</keyword>
<dbReference type="GO" id="GO:0016491">
    <property type="term" value="F:oxidoreductase activity"/>
    <property type="evidence" value="ECO:0007669"/>
    <property type="project" value="UniProtKB-KW"/>
</dbReference>
<evidence type="ECO:0000256" key="3">
    <source>
        <dbReference type="ARBA" id="ARBA00022630"/>
    </source>
</evidence>
<dbReference type="PROSITE" id="PS00862">
    <property type="entry name" value="OX2_COVAL_FAD"/>
    <property type="match status" value="1"/>
</dbReference>
<comment type="caution">
    <text evidence="7">The sequence shown here is derived from an EMBL/GenBank/DDBJ whole genome shotgun (WGS) entry which is preliminary data.</text>
</comment>
<dbReference type="Gene3D" id="3.30.465.10">
    <property type="match status" value="1"/>
</dbReference>
<dbReference type="GO" id="GO:0071949">
    <property type="term" value="F:FAD binding"/>
    <property type="evidence" value="ECO:0007669"/>
    <property type="project" value="InterPro"/>
</dbReference>
<dbReference type="Pfam" id="PF01565">
    <property type="entry name" value="FAD_binding_4"/>
    <property type="match status" value="1"/>
</dbReference>